<feature type="transmembrane region" description="Helical" evidence="5">
    <location>
        <begin position="153"/>
        <end position="178"/>
    </location>
</feature>
<name>A0A3N7HNQ5_9BURK</name>
<feature type="transmembrane region" description="Helical" evidence="5">
    <location>
        <begin position="90"/>
        <end position="112"/>
    </location>
</feature>
<keyword evidence="3 5" id="KW-1133">Transmembrane helix</keyword>
<evidence type="ECO:0000313" key="6">
    <source>
        <dbReference type="EMBL" id="RQP23750.1"/>
    </source>
</evidence>
<dbReference type="EMBL" id="QUSW01000004">
    <property type="protein sequence ID" value="RQP23750.1"/>
    <property type="molecule type" value="Genomic_DNA"/>
</dbReference>
<reference evidence="6 7" key="1">
    <citation type="submission" date="2018-08" db="EMBL/GenBank/DDBJ databases">
        <authorList>
            <person name="Khan S.A."/>
            <person name="Jeon C.O."/>
            <person name="Chun B.H."/>
            <person name="Jeong S.E."/>
        </authorList>
    </citation>
    <scope>NUCLEOTIDE SEQUENCE [LARGE SCALE GENOMIC DNA]</scope>
    <source>
        <strain evidence="6 7">S-16</strain>
    </source>
</reference>
<dbReference type="AlphaFoldDB" id="A0A3N7HNQ5"/>
<dbReference type="InterPro" id="IPR059112">
    <property type="entry name" value="CysZ/EI24"/>
</dbReference>
<proteinExistence type="predicted"/>
<evidence type="ECO:0000256" key="2">
    <source>
        <dbReference type="ARBA" id="ARBA00022692"/>
    </source>
</evidence>
<organism evidence="6 7">
    <name type="scientific">Piscinibacter terrae</name>
    <dbReference type="NCBI Taxonomy" id="2496871"/>
    <lineage>
        <taxon>Bacteria</taxon>
        <taxon>Pseudomonadati</taxon>
        <taxon>Pseudomonadota</taxon>
        <taxon>Betaproteobacteria</taxon>
        <taxon>Burkholderiales</taxon>
        <taxon>Sphaerotilaceae</taxon>
        <taxon>Piscinibacter</taxon>
    </lineage>
</organism>
<reference evidence="6 7" key="2">
    <citation type="submission" date="2018-12" db="EMBL/GenBank/DDBJ databases">
        <title>Rhizobacter gummiphilus sp. nov., a rubber-degrading bacterium isolated from the soil of a botanical garden in Japan.</title>
        <authorList>
            <person name="Shunsuke S.S."/>
        </authorList>
    </citation>
    <scope>NUCLEOTIDE SEQUENCE [LARGE SCALE GENOMIC DNA]</scope>
    <source>
        <strain evidence="6 7">S-16</strain>
    </source>
</reference>
<evidence type="ECO:0000256" key="3">
    <source>
        <dbReference type="ARBA" id="ARBA00022989"/>
    </source>
</evidence>
<evidence type="ECO:0000313" key="7">
    <source>
        <dbReference type="Proteomes" id="UP000267464"/>
    </source>
</evidence>
<feature type="transmembrane region" description="Helical" evidence="5">
    <location>
        <begin position="32"/>
        <end position="54"/>
    </location>
</feature>
<accession>A0A3N7HNQ5</accession>
<dbReference type="Pfam" id="PF07264">
    <property type="entry name" value="EI24"/>
    <property type="match status" value="1"/>
</dbReference>
<protein>
    <recommendedName>
        <fullName evidence="8">EI24 domain-containing protein</fullName>
    </recommendedName>
</protein>
<comment type="subcellular location">
    <subcellularLocation>
        <location evidence="1">Membrane</location>
        <topology evidence="1">Multi-pass membrane protein</topology>
    </subcellularLocation>
</comment>
<evidence type="ECO:0000256" key="1">
    <source>
        <dbReference type="ARBA" id="ARBA00004141"/>
    </source>
</evidence>
<keyword evidence="2 5" id="KW-0812">Transmembrane</keyword>
<dbReference type="Proteomes" id="UP000267464">
    <property type="component" value="Unassembled WGS sequence"/>
</dbReference>
<gene>
    <name evidence="6" type="ORF">DZC73_16635</name>
</gene>
<feature type="transmembrane region" description="Helical" evidence="5">
    <location>
        <begin position="208"/>
        <end position="232"/>
    </location>
</feature>
<evidence type="ECO:0008006" key="8">
    <source>
        <dbReference type="Google" id="ProtNLM"/>
    </source>
</evidence>
<evidence type="ECO:0000256" key="4">
    <source>
        <dbReference type="ARBA" id="ARBA00023136"/>
    </source>
</evidence>
<sequence length="262" mass="27832">MSMTPIRRPVSALAESLTCFGLALREAIRPGLALVSIVIGTVSLGLWLLVFSIWGGRIVHWCDLLSNAILGRLAGQGASPSVLMLSVGRAFAYLFATAVFIILVMVTVRILLEFILMARIQRYCLTRYPSLRTGVPSSMAAGVRDAMGATATLVIGGLLCLIIPIIGGLLFFVLASYLNVRGLVNDAVDGLATDEQRRAIIQSRRVEMAMLGVLVGVFTLVPFAGFLSPVVLGAGVCHLGMRALAHAREGEDGRAQGVAAVR</sequence>
<keyword evidence="4 5" id="KW-0472">Membrane</keyword>
<evidence type="ECO:0000256" key="5">
    <source>
        <dbReference type="SAM" id="Phobius"/>
    </source>
</evidence>
<keyword evidence="7" id="KW-1185">Reference proteome</keyword>
<comment type="caution">
    <text evidence="6">The sequence shown here is derived from an EMBL/GenBank/DDBJ whole genome shotgun (WGS) entry which is preliminary data.</text>
</comment>